<dbReference type="SUPFAM" id="SSF53474">
    <property type="entry name" value="alpha/beta-Hydrolases"/>
    <property type="match status" value="1"/>
</dbReference>
<keyword evidence="4" id="KW-1185">Reference proteome</keyword>
<proteinExistence type="predicted"/>
<organism evidence="3 4">
    <name type="scientific">Colletotrichum incanum</name>
    <name type="common">Soybean anthracnose fungus</name>
    <dbReference type="NCBI Taxonomy" id="1573173"/>
    <lineage>
        <taxon>Eukaryota</taxon>
        <taxon>Fungi</taxon>
        <taxon>Dikarya</taxon>
        <taxon>Ascomycota</taxon>
        <taxon>Pezizomycotina</taxon>
        <taxon>Sordariomycetes</taxon>
        <taxon>Hypocreomycetidae</taxon>
        <taxon>Glomerellales</taxon>
        <taxon>Glomerellaceae</taxon>
        <taxon>Colletotrichum</taxon>
        <taxon>Colletotrichum spaethianum species complex</taxon>
    </lineage>
</organism>
<dbReference type="Gene3D" id="3.40.50.1820">
    <property type="entry name" value="alpha/beta hydrolase"/>
    <property type="match status" value="1"/>
</dbReference>
<dbReference type="AlphaFoldDB" id="A0A166MVH1"/>
<sequence>MASQEVNERSSTPVPDDPVKFLNDGRFNQTFTLPAGPNRPDPFQVTYSDYGYRDLENPEREHVLLFCGPLMSSRHLHIAKDALAKKHRVRIINPDRPGFGGTTSVPAADRVRVWLEIVPALLRHLGIRHVSVASHSAGTIYALNTLLYLRRILSPTRPYVALITPWVHPSRSGVSLMRAAGGLPEAVLGQFHTVAGFFQRNLAPVTGLSSAAVSGMMPGFRAVSGLLPALQTSPTPPVAEASASRRMARFEEEIWQQIIKKVYAENVQGLSEEAILLLKRAEHPECWGAWGDHDRFVTLLAEGEGNLDVGVVSDGARLKVEVYFAEADNMIGTGGGPGWFKDCWRAERRSERIDFSSCVVPLSEHDSIVSLGFDVFERIFRQVAGTDGGGSSSSPNTALGLGGEETSVA</sequence>
<dbReference type="Pfam" id="PF12697">
    <property type="entry name" value="Abhydrolase_6"/>
    <property type="match status" value="1"/>
</dbReference>
<protein>
    <submittedName>
        <fullName evidence="3">Interferon-induced gtp-binding protein mx2</fullName>
    </submittedName>
</protein>
<evidence type="ECO:0000313" key="4">
    <source>
        <dbReference type="Proteomes" id="UP000076584"/>
    </source>
</evidence>
<reference evidence="3 4" key="1">
    <citation type="submission" date="2015-06" db="EMBL/GenBank/DDBJ databases">
        <title>Survival trade-offs in plant roots during colonization by closely related pathogenic and mutualistic fungi.</title>
        <authorList>
            <person name="Hacquard S."/>
            <person name="Kracher B."/>
            <person name="Hiruma K."/>
            <person name="Weinman A."/>
            <person name="Muench P."/>
            <person name="Garrido Oter R."/>
            <person name="Ver Loren van Themaat E."/>
            <person name="Dallerey J.-F."/>
            <person name="Damm U."/>
            <person name="Henrissat B."/>
            <person name="Lespinet O."/>
            <person name="Thon M."/>
            <person name="Kemen E."/>
            <person name="McHardy A.C."/>
            <person name="Schulze-Lefert P."/>
            <person name="O'Connell R.J."/>
        </authorList>
    </citation>
    <scope>NUCLEOTIDE SEQUENCE [LARGE SCALE GENOMIC DNA]</scope>
    <source>
        <strain evidence="3 4">MAFF 238704</strain>
    </source>
</reference>
<dbReference type="InterPro" id="IPR029058">
    <property type="entry name" value="AB_hydrolase_fold"/>
</dbReference>
<accession>A0A166MVH1</accession>
<feature type="region of interest" description="Disordered" evidence="1">
    <location>
        <begin position="386"/>
        <end position="409"/>
    </location>
</feature>
<name>A0A166MVH1_COLIC</name>
<evidence type="ECO:0000259" key="2">
    <source>
        <dbReference type="Pfam" id="PF12697"/>
    </source>
</evidence>
<gene>
    <name evidence="3" type="ORF">CI238_04665</name>
</gene>
<feature type="domain" description="AB hydrolase-1" evidence="2">
    <location>
        <begin position="84"/>
        <end position="245"/>
    </location>
</feature>
<dbReference type="Proteomes" id="UP000076584">
    <property type="component" value="Unassembled WGS sequence"/>
</dbReference>
<feature type="region of interest" description="Disordered" evidence="1">
    <location>
        <begin position="1"/>
        <end position="21"/>
    </location>
</feature>
<dbReference type="STRING" id="1573173.A0A166MVH1"/>
<dbReference type="EMBL" id="LFIW01002653">
    <property type="protein sequence ID" value="KZL65040.1"/>
    <property type="molecule type" value="Genomic_DNA"/>
</dbReference>
<evidence type="ECO:0000313" key="3">
    <source>
        <dbReference type="EMBL" id="KZL65040.1"/>
    </source>
</evidence>
<evidence type="ECO:0000256" key="1">
    <source>
        <dbReference type="SAM" id="MobiDB-lite"/>
    </source>
</evidence>
<dbReference type="InterPro" id="IPR000073">
    <property type="entry name" value="AB_hydrolase_1"/>
</dbReference>
<comment type="caution">
    <text evidence="3">The sequence shown here is derived from an EMBL/GenBank/DDBJ whole genome shotgun (WGS) entry which is preliminary data.</text>
</comment>
<feature type="compositionally biased region" description="Polar residues" evidence="1">
    <location>
        <begin position="1"/>
        <end position="13"/>
    </location>
</feature>